<dbReference type="EMBL" id="AFBN01000005">
    <property type="protein sequence ID" value="EGF59636.1"/>
    <property type="molecule type" value="Genomic_DNA"/>
</dbReference>
<feature type="domain" description="ComEC/Rec2-related protein" evidence="7">
    <location>
        <begin position="216"/>
        <end position="484"/>
    </location>
</feature>
<feature type="domain" description="DUF4131" evidence="8">
    <location>
        <begin position="17"/>
        <end position="172"/>
    </location>
</feature>
<evidence type="ECO:0000313" key="9">
    <source>
        <dbReference type="EMBL" id="EGF59636.1"/>
    </source>
</evidence>
<dbReference type="Pfam" id="PF13567">
    <property type="entry name" value="DUF4131"/>
    <property type="match status" value="1"/>
</dbReference>
<comment type="subcellular location">
    <subcellularLocation>
        <location evidence="1">Cell membrane</location>
        <topology evidence="1">Multi-pass membrane protein</topology>
    </subcellularLocation>
</comment>
<keyword evidence="2" id="KW-1003">Cell membrane</keyword>
<dbReference type="NCBIfam" id="TIGR00360">
    <property type="entry name" value="ComEC_N-term"/>
    <property type="match status" value="1"/>
</dbReference>
<dbReference type="STRING" id="763034.HMPREF9446_00183"/>
<organism evidence="9 10">
    <name type="scientific">Bacteroides fluxus YIT 12057</name>
    <dbReference type="NCBI Taxonomy" id="763034"/>
    <lineage>
        <taxon>Bacteria</taxon>
        <taxon>Pseudomonadati</taxon>
        <taxon>Bacteroidota</taxon>
        <taxon>Bacteroidia</taxon>
        <taxon>Bacteroidales</taxon>
        <taxon>Bacteroidaceae</taxon>
        <taxon>Bacteroides</taxon>
    </lineage>
</organism>
<feature type="transmembrane region" description="Helical" evidence="6">
    <location>
        <begin position="17"/>
        <end position="33"/>
    </location>
</feature>
<dbReference type="eggNOG" id="COG0658">
    <property type="taxonomic scope" value="Bacteria"/>
</dbReference>
<feature type="transmembrane region" description="Helical" evidence="6">
    <location>
        <begin position="240"/>
        <end position="259"/>
    </location>
</feature>
<keyword evidence="10" id="KW-1185">Reference proteome</keyword>
<evidence type="ECO:0000256" key="1">
    <source>
        <dbReference type="ARBA" id="ARBA00004651"/>
    </source>
</evidence>
<sequence>MVGILCGDAFPFPHSDWSWAFPLFFLPLVVAGMKVLNCRWLYGAGVCLFFFGVGYTLVGKQLERVEYVFPVEASTYEIRICERPEVKKRSILCRAVLVKEGRKDTVVACPGEKLFLLYFPKDSIAAGLRQGMRVWVHTRLSPPVNNGNPDEFDYVRYLKHKGVAGMGYVASGHWRVTGRETCLTFRQAALGYRERVVGLYRGLGLEGDELAVLSALTVGDKEELSDDVVETYSVAGASHVLALSGLHIGFIYALLLFVCKPLWKRWRRLKPVLLLLILAFLWGFAFLTGLSSSVVRSVIMFSLLAAASLQAEKPLAMNTMAAAAFLMLLYNPVWLFDVGFQLSFAAVAAILVFQPRMYSFRKVENRWLRYGWGLVTVSVAAQMGTAPLVIFYFSRFSTHFLLTNLWVIPMVSLVLYSAVLLLALTPFPVLQQAFSPITEELVRIQNKGLQWIEHLPLSSLDGIWTDVWEVLLCYLLLGMMSYAMTRRTFRNVCISLFVLLLAVSYHSVSVMLNTPQKSIVFYNVRGCPAVHCMAEGGKSWLACADSVPDVSRLNRSLAPYWNRLRLQEPQVVTGDYSAGGLSVRNQMLCYAGKRICLLHDARWKNKTAAHPVSVDYLYISKGYEDGIRELSSLFSVRTVVLDASLPTYYQEKIIGECIGLGLTYLPLSEKGSVCILL</sequence>
<dbReference type="PANTHER" id="PTHR30619">
    <property type="entry name" value="DNA INTERNALIZATION/COMPETENCE PROTEIN COMEC/REC2"/>
    <property type="match status" value="1"/>
</dbReference>
<feature type="transmembrane region" description="Helical" evidence="6">
    <location>
        <begin position="40"/>
        <end position="58"/>
    </location>
</feature>
<keyword evidence="5 6" id="KW-0472">Membrane</keyword>
<dbReference type="Pfam" id="PF03772">
    <property type="entry name" value="Competence"/>
    <property type="match status" value="1"/>
</dbReference>
<dbReference type="InterPro" id="IPR004477">
    <property type="entry name" value="ComEC_N"/>
</dbReference>
<evidence type="ECO:0000256" key="6">
    <source>
        <dbReference type="SAM" id="Phobius"/>
    </source>
</evidence>
<dbReference type="InterPro" id="IPR025405">
    <property type="entry name" value="DUF4131"/>
</dbReference>
<name>F3PN97_9BACE</name>
<gene>
    <name evidence="9" type="ORF">HMPREF9446_00183</name>
</gene>
<dbReference type="InterPro" id="IPR052159">
    <property type="entry name" value="Competence_DNA_uptake"/>
</dbReference>
<comment type="caution">
    <text evidence="9">The sequence shown here is derived from an EMBL/GenBank/DDBJ whole genome shotgun (WGS) entry which is preliminary data.</text>
</comment>
<feature type="transmembrane region" description="Helical" evidence="6">
    <location>
        <begin position="323"/>
        <end position="352"/>
    </location>
</feature>
<feature type="transmembrane region" description="Helical" evidence="6">
    <location>
        <begin position="372"/>
        <end position="393"/>
    </location>
</feature>
<dbReference type="PANTHER" id="PTHR30619:SF1">
    <property type="entry name" value="RECOMBINATION PROTEIN 2"/>
    <property type="match status" value="1"/>
</dbReference>
<feature type="transmembrane region" description="Helical" evidence="6">
    <location>
        <begin position="405"/>
        <end position="424"/>
    </location>
</feature>
<protein>
    <submittedName>
        <fullName evidence="9">ComEC/Rec2-like protein</fullName>
    </submittedName>
</protein>
<evidence type="ECO:0000256" key="2">
    <source>
        <dbReference type="ARBA" id="ARBA00022475"/>
    </source>
</evidence>
<accession>F3PN97</accession>
<dbReference type="Proteomes" id="UP000003416">
    <property type="component" value="Unassembled WGS sequence"/>
</dbReference>
<feature type="transmembrane region" description="Helical" evidence="6">
    <location>
        <begin position="467"/>
        <end position="485"/>
    </location>
</feature>
<evidence type="ECO:0000256" key="4">
    <source>
        <dbReference type="ARBA" id="ARBA00022989"/>
    </source>
</evidence>
<evidence type="ECO:0000259" key="8">
    <source>
        <dbReference type="Pfam" id="PF13567"/>
    </source>
</evidence>
<evidence type="ECO:0000313" key="10">
    <source>
        <dbReference type="Proteomes" id="UP000003416"/>
    </source>
</evidence>
<proteinExistence type="predicted"/>
<evidence type="ECO:0000256" key="5">
    <source>
        <dbReference type="ARBA" id="ARBA00023136"/>
    </source>
</evidence>
<feature type="transmembrane region" description="Helical" evidence="6">
    <location>
        <begin position="492"/>
        <end position="512"/>
    </location>
</feature>
<evidence type="ECO:0000256" key="3">
    <source>
        <dbReference type="ARBA" id="ARBA00022692"/>
    </source>
</evidence>
<reference evidence="9 10" key="1">
    <citation type="submission" date="2011-02" db="EMBL/GenBank/DDBJ databases">
        <authorList>
            <person name="Weinstock G."/>
            <person name="Sodergren E."/>
            <person name="Clifton S."/>
            <person name="Fulton L."/>
            <person name="Fulton B."/>
            <person name="Courtney L."/>
            <person name="Fronick C."/>
            <person name="Harrison M."/>
            <person name="Strong C."/>
            <person name="Farmer C."/>
            <person name="Delahaunty K."/>
            <person name="Markovic C."/>
            <person name="Hall O."/>
            <person name="Minx P."/>
            <person name="Tomlinson C."/>
            <person name="Mitreva M."/>
            <person name="Hou S."/>
            <person name="Chen J."/>
            <person name="Wollam A."/>
            <person name="Pepin K.H."/>
            <person name="Johnson M."/>
            <person name="Bhonagiri V."/>
            <person name="Zhang X."/>
            <person name="Suruliraj S."/>
            <person name="Warren W."/>
            <person name="Chinwalla A."/>
            <person name="Mardis E.R."/>
            <person name="Wilson R.K."/>
        </authorList>
    </citation>
    <scope>NUCLEOTIDE SEQUENCE [LARGE SCALE GENOMIC DNA]</scope>
    <source>
        <strain evidence="9 10">YIT 12057</strain>
    </source>
</reference>
<evidence type="ECO:0000259" key="7">
    <source>
        <dbReference type="Pfam" id="PF03772"/>
    </source>
</evidence>
<keyword evidence="4 6" id="KW-1133">Transmembrane helix</keyword>
<dbReference type="GO" id="GO:0005886">
    <property type="term" value="C:plasma membrane"/>
    <property type="evidence" value="ECO:0007669"/>
    <property type="project" value="UniProtKB-SubCell"/>
</dbReference>
<dbReference type="AlphaFoldDB" id="F3PN97"/>
<dbReference type="HOGENOM" id="CLU_010363_5_0_10"/>
<feature type="transmembrane region" description="Helical" evidence="6">
    <location>
        <begin position="271"/>
        <end position="288"/>
    </location>
</feature>
<keyword evidence="3 6" id="KW-0812">Transmembrane</keyword>